<protein>
    <submittedName>
        <fullName evidence="1">Uncharacterized protein</fullName>
    </submittedName>
</protein>
<dbReference type="Proteomes" id="UP000264217">
    <property type="component" value="Unassembled WGS sequence"/>
</dbReference>
<dbReference type="OrthoDB" id="675334at2"/>
<reference evidence="1 2" key="1">
    <citation type="submission" date="2018-08" db="EMBL/GenBank/DDBJ databases">
        <title>Mucilaginibacter sp. MYSH2.</title>
        <authorList>
            <person name="Seo T."/>
        </authorList>
    </citation>
    <scope>NUCLEOTIDE SEQUENCE [LARGE SCALE GENOMIC DNA]</scope>
    <source>
        <strain evidence="1 2">MYSH2</strain>
    </source>
</reference>
<evidence type="ECO:0000313" key="1">
    <source>
        <dbReference type="EMBL" id="RFZ95470.1"/>
    </source>
</evidence>
<dbReference type="AlphaFoldDB" id="A0A372NZC3"/>
<sequence length="119" mass="13704">MSYDIRLHTIQTRNLEESSDNEDFFDGDDNLHPFTDKQFNSLKKSMAGYGYEIVTEQPQQIEYRHPDYNITALLTQHALYFNSGFDQDSIFEAGMAASELTDTGEFAKYDPQADGWEDV</sequence>
<accession>A0A372NZC3</accession>
<keyword evidence="2" id="KW-1185">Reference proteome</keyword>
<name>A0A372NZC3_9SPHI</name>
<dbReference type="RefSeq" id="WP_117391033.1">
    <property type="nucleotide sequence ID" value="NZ_QWDC01000001.1"/>
</dbReference>
<evidence type="ECO:0000313" key="2">
    <source>
        <dbReference type="Proteomes" id="UP000264217"/>
    </source>
</evidence>
<organism evidence="1 2">
    <name type="scientific">Mucilaginibacter conchicola</name>
    <dbReference type="NCBI Taxonomy" id="2303333"/>
    <lineage>
        <taxon>Bacteria</taxon>
        <taxon>Pseudomonadati</taxon>
        <taxon>Bacteroidota</taxon>
        <taxon>Sphingobacteriia</taxon>
        <taxon>Sphingobacteriales</taxon>
        <taxon>Sphingobacteriaceae</taxon>
        <taxon>Mucilaginibacter</taxon>
    </lineage>
</organism>
<comment type="caution">
    <text evidence="1">The sequence shown here is derived from an EMBL/GenBank/DDBJ whole genome shotgun (WGS) entry which is preliminary data.</text>
</comment>
<gene>
    <name evidence="1" type="ORF">D0C36_08085</name>
</gene>
<proteinExistence type="predicted"/>
<dbReference type="EMBL" id="QWDC01000001">
    <property type="protein sequence ID" value="RFZ95470.1"/>
    <property type="molecule type" value="Genomic_DNA"/>
</dbReference>